<proteinExistence type="predicted"/>
<sequence length="89" mass="9989">MHPWDRAEDCAPCQAMSLFQAPGGSRHFVAMTLEVRYDDPEDLASYAPGQIVRTREASRLSCAARVARRIVTYPAHAADPHRRRTQPVV</sequence>
<organism evidence="1 2">
    <name type="scientific">Nocardia asteroides NBRC 15531</name>
    <dbReference type="NCBI Taxonomy" id="1110697"/>
    <lineage>
        <taxon>Bacteria</taxon>
        <taxon>Bacillati</taxon>
        <taxon>Actinomycetota</taxon>
        <taxon>Actinomycetes</taxon>
        <taxon>Mycobacteriales</taxon>
        <taxon>Nocardiaceae</taxon>
        <taxon>Nocardia</taxon>
    </lineage>
</organism>
<keyword evidence="2" id="KW-1185">Reference proteome</keyword>
<dbReference type="AlphaFoldDB" id="U5EEL7"/>
<dbReference type="EMBL" id="BAFO02000025">
    <property type="protein sequence ID" value="GAD84846.1"/>
    <property type="molecule type" value="Genomic_DNA"/>
</dbReference>
<reference evidence="1 2" key="1">
    <citation type="journal article" date="2014" name="BMC Genomics">
        <title>Genome based analysis of type-I polyketide synthase and nonribosomal peptide synthetase gene clusters in seven strains of five representative Nocardia species.</title>
        <authorList>
            <person name="Komaki H."/>
            <person name="Ichikawa N."/>
            <person name="Hosoyama A."/>
            <person name="Takahashi-Nakaguchi A."/>
            <person name="Matsuzawa T."/>
            <person name="Suzuki K."/>
            <person name="Fujita N."/>
            <person name="Gonoi T."/>
        </authorList>
    </citation>
    <scope>NUCLEOTIDE SEQUENCE [LARGE SCALE GENOMIC DNA]</scope>
    <source>
        <strain evidence="1 2">NBRC 15531</strain>
    </source>
</reference>
<protein>
    <submittedName>
        <fullName evidence="1">Uncharacterized protein</fullName>
    </submittedName>
</protein>
<comment type="caution">
    <text evidence="1">The sequence shown here is derived from an EMBL/GenBank/DDBJ whole genome shotgun (WGS) entry which is preliminary data.</text>
</comment>
<gene>
    <name evidence="1" type="ORF">NCAST_25_02690</name>
</gene>
<evidence type="ECO:0000313" key="1">
    <source>
        <dbReference type="EMBL" id="GAD84846.1"/>
    </source>
</evidence>
<accession>U5EEL7</accession>
<name>U5EEL7_NOCAS</name>
<evidence type="ECO:0000313" key="2">
    <source>
        <dbReference type="Proteomes" id="UP000017048"/>
    </source>
</evidence>
<dbReference type="Proteomes" id="UP000017048">
    <property type="component" value="Unassembled WGS sequence"/>
</dbReference>